<dbReference type="InterPro" id="IPR001173">
    <property type="entry name" value="Glyco_trans_2-like"/>
</dbReference>
<dbReference type="STRING" id="1802399.A3E39_01115"/>
<dbReference type="Gene3D" id="3.90.550.10">
    <property type="entry name" value="Spore Coat Polysaccharide Biosynthesis Protein SpsA, Chain A"/>
    <property type="match status" value="1"/>
</dbReference>
<protein>
    <recommendedName>
        <fullName evidence="1">Glycosyltransferase 2-like domain-containing protein</fullName>
    </recommendedName>
</protein>
<dbReference type="SUPFAM" id="SSF53448">
    <property type="entry name" value="Nucleotide-diphospho-sugar transferases"/>
    <property type="match status" value="1"/>
</dbReference>
<name>A0A1F7UKH1_9BACT</name>
<feature type="domain" description="Glycosyltransferase 2-like" evidence="1">
    <location>
        <begin position="5"/>
        <end position="126"/>
    </location>
</feature>
<accession>A0A1F7UKH1</accession>
<dbReference type="AlphaFoldDB" id="A0A1F7UKH1"/>
<gene>
    <name evidence="2" type="ORF">A3E39_01115</name>
</gene>
<reference evidence="2 3" key="1">
    <citation type="journal article" date="2016" name="Nat. Commun.">
        <title>Thousands of microbial genomes shed light on interconnected biogeochemical processes in an aquifer system.</title>
        <authorList>
            <person name="Anantharaman K."/>
            <person name="Brown C.T."/>
            <person name="Hug L.A."/>
            <person name="Sharon I."/>
            <person name="Castelle C.J."/>
            <person name="Probst A.J."/>
            <person name="Thomas B.C."/>
            <person name="Singh A."/>
            <person name="Wilkins M.J."/>
            <person name="Karaoz U."/>
            <person name="Brodie E.L."/>
            <person name="Williams K.H."/>
            <person name="Hubbard S.S."/>
            <person name="Banfield J.F."/>
        </authorList>
    </citation>
    <scope>NUCLEOTIDE SEQUENCE [LARGE SCALE GENOMIC DNA]</scope>
</reference>
<evidence type="ECO:0000313" key="3">
    <source>
        <dbReference type="Proteomes" id="UP000176603"/>
    </source>
</evidence>
<organism evidence="2 3">
    <name type="scientific">Candidatus Uhrbacteria bacterium RIFCSPHIGHO2_12_FULL_60_25</name>
    <dbReference type="NCBI Taxonomy" id="1802399"/>
    <lineage>
        <taxon>Bacteria</taxon>
        <taxon>Candidatus Uhriibacteriota</taxon>
    </lineage>
</organism>
<dbReference type="Pfam" id="PF00535">
    <property type="entry name" value="Glycos_transf_2"/>
    <property type="match status" value="1"/>
</dbReference>
<dbReference type="PANTHER" id="PTHR48090">
    <property type="entry name" value="UNDECAPRENYL-PHOSPHATE 4-DEOXY-4-FORMAMIDO-L-ARABINOSE TRANSFERASE-RELATED"/>
    <property type="match status" value="1"/>
</dbReference>
<proteinExistence type="predicted"/>
<evidence type="ECO:0000259" key="1">
    <source>
        <dbReference type="Pfam" id="PF00535"/>
    </source>
</evidence>
<sequence length="224" mass="24538">MKVYAVIPAYNEASRIGGTLFGVRPFVDGVIVVDDGSTDETAGVARESGATIIRHAINRGQGAALRTGTDAALRLGADVIVHVDADGQHDPSLIPSIIQPIKEGKTDVVFGSRFLGLLPSDMPWSRRVLLRAARSFNSLVMGIPRRVTDPQSGMRAMTREAALLVDFRQDRMAHCSEILRLVTRSRLRWLEVPIRVRYTSESLAKGQRSADALKIVWQLLIGGR</sequence>
<dbReference type="Proteomes" id="UP000176603">
    <property type="component" value="Unassembled WGS sequence"/>
</dbReference>
<dbReference type="PANTHER" id="PTHR48090:SF7">
    <property type="entry name" value="RFBJ PROTEIN"/>
    <property type="match status" value="1"/>
</dbReference>
<comment type="caution">
    <text evidence="2">The sequence shown here is derived from an EMBL/GenBank/DDBJ whole genome shotgun (WGS) entry which is preliminary data.</text>
</comment>
<dbReference type="CDD" id="cd04179">
    <property type="entry name" value="DPM_DPG-synthase_like"/>
    <property type="match status" value="1"/>
</dbReference>
<dbReference type="EMBL" id="MGEH01000024">
    <property type="protein sequence ID" value="OGL78745.1"/>
    <property type="molecule type" value="Genomic_DNA"/>
</dbReference>
<evidence type="ECO:0000313" key="2">
    <source>
        <dbReference type="EMBL" id="OGL78745.1"/>
    </source>
</evidence>
<dbReference type="InterPro" id="IPR050256">
    <property type="entry name" value="Glycosyltransferase_2"/>
</dbReference>
<dbReference type="InterPro" id="IPR029044">
    <property type="entry name" value="Nucleotide-diphossugar_trans"/>
</dbReference>